<dbReference type="InterPro" id="IPR032675">
    <property type="entry name" value="LRR_dom_sf"/>
</dbReference>
<gene>
    <name evidence="1" type="ORF">HGRIS_012314</name>
</gene>
<evidence type="ECO:0000313" key="1">
    <source>
        <dbReference type="EMBL" id="KAL0946039.1"/>
    </source>
</evidence>
<proteinExistence type="predicted"/>
<reference evidence="2" key="1">
    <citation type="submission" date="2024-06" db="EMBL/GenBank/DDBJ databases">
        <title>Multi-omics analyses provide insights into the biosynthesis of the anticancer antibiotic pleurotin in Hohenbuehelia grisea.</title>
        <authorList>
            <person name="Weaver J.A."/>
            <person name="Alberti F."/>
        </authorList>
    </citation>
    <scope>NUCLEOTIDE SEQUENCE [LARGE SCALE GENOMIC DNA]</scope>
    <source>
        <strain evidence="2">T-177</strain>
    </source>
</reference>
<keyword evidence="2" id="KW-1185">Reference proteome</keyword>
<evidence type="ECO:0000313" key="2">
    <source>
        <dbReference type="Proteomes" id="UP001556367"/>
    </source>
</evidence>
<name>A0ABR3IRY7_9AGAR</name>
<dbReference type="Gene3D" id="3.80.10.10">
    <property type="entry name" value="Ribonuclease Inhibitor"/>
    <property type="match status" value="1"/>
</dbReference>
<comment type="caution">
    <text evidence="1">The sequence shown here is derived from an EMBL/GenBank/DDBJ whole genome shotgun (WGS) entry which is preliminary data.</text>
</comment>
<dbReference type="Proteomes" id="UP001556367">
    <property type="component" value="Unassembled WGS sequence"/>
</dbReference>
<organism evidence="1 2">
    <name type="scientific">Hohenbuehelia grisea</name>
    <dbReference type="NCBI Taxonomy" id="104357"/>
    <lineage>
        <taxon>Eukaryota</taxon>
        <taxon>Fungi</taxon>
        <taxon>Dikarya</taxon>
        <taxon>Basidiomycota</taxon>
        <taxon>Agaricomycotina</taxon>
        <taxon>Agaricomycetes</taxon>
        <taxon>Agaricomycetidae</taxon>
        <taxon>Agaricales</taxon>
        <taxon>Pleurotineae</taxon>
        <taxon>Pleurotaceae</taxon>
        <taxon>Hohenbuehelia</taxon>
    </lineage>
</organism>
<dbReference type="SUPFAM" id="SSF52047">
    <property type="entry name" value="RNI-like"/>
    <property type="match status" value="1"/>
</dbReference>
<protein>
    <submittedName>
        <fullName evidence="1">Uncharacterized protein</fullName>
    </submittedName>
</protein>
<dbReference type="EMBL" id="JASNQZ010000015">
    <property type="protein sequence ID" value="KAL0946039.1"/>
    <property type="molecule type" value="Genomic_DNA"/>
</dbReference>
<accession>A0ABR3IRY7</accession>
<sequence>MGAFVDLFSSPSVTLLVLSDLVAPSQDLTTHLKTFALSCPNLEVFAAPFLPAEALVALLASPTANSLPYFASLKCLDLMTYHGIPQAVLKHLSTYPRLGSLSLSFGDVIPDCASSISSTSLRHLSLSYYDGLTQKDCDYFRSLPHLTELTIGLPKQLNGRIYTSLSGGTAITLSDVRPLLDLQGLHELRFSIYSLRLGDDAIISISNAFPALRCLDVLAQSPSLSGAHTRQAHCTLAGLEALSKNCPHLKTLAAVIDTANPPSALLNFDNPQQVWNTALTRLAVGDSPEPDPEPTARALAAIFPSLREIVPESPSASSRNLVSKNGMGKHFRAGERWIVYLLKLMRTGGRVEDGETDCVCHLSILLPIIDSSLAFRMCDALVLFEYIGVLAGGRIELYIGCNWRNESKYIADG</sequence>